<dbReference type="Pfam" id="PF12680">
    <property type="entry name" value="SnoaL_2"/>
    <property type="match status" value="1"/>
</dbReference>
<dbReference type="RefSeq" id="WP_092543400.1">
    <property type="nucleotide sequence ID" value="NZ_BOMJ01000011.1"/>
</dbReference>
<proteinExistence type="predicted"/>
<dbReference type="SUPFAM" id="SSF54427">
    <property type="entry name" value="NTF2-like"/>
    <property type="match status" value="1"/>
</dbReference>
<keyword evidence="2" id="KW-0413">Isomerase</keyword>
<evidence type="ECO:0000313" key="2">
    <source>
        <dbReference type="EMBL" id="SDS88030.1"/>
    </source>
</evidence>
<name>A0A1H1VUA8_9ACTN</name>
<evidence type="ECO:0000313" key="3">
    <source>
        <dbReference type="Proteomes" id="UP000198688"/>
    </source>
</evidence>
<dbReference type="EMBL" id="LT629758">
    <property type="protein sequence ID" value="SDS88030.1"/>
    <property type="molecule type" value="Genomic_DNA"/>
</dbReference>
<evidence type="ECO:0000259" key="1">
    <source>
        <dbReference type="Pfam" id="PF12680"/>
    </source>
</evidence>
<dbReference type="OrthoDB" id="5732163at2"/>
<dbReference type="InterPro" id="IPR037401">
    <property type="entry name" value="SnoaL-like"/>
</dbReference>
<accession>A0A1H1VUA8</accession>
<dbReference type="STRING" id="113562.SAMN04489716_1872"/>
<sequence>MTAVVVSARELARRSQAAASVKDRAGWLGLFAGDAVVEDPVGPSPLCPDGRGHHGTEAIAAFYDSVIGQVDRMRFEIERSYLCGDEVADVGTIHLTFPGGDTMRVRGVFTYRGDGTGKIAALRAFWEFTNPDGQS</sequence>
<dbReference type="InterPro" id="IPR032710">
    <property type="entry name" value="NTF2-like_dom_sf"/>
</dbReference>
<feature type="domain" description="SnoaL-like" evidence="1">
    <location>
        <begin position="13"/>
        <end position="120"/>
    </location>
</feature>
<dbReference type="Gene3D" id="3.10.450.50">
    <property type="match status" value="1"/>
</dbReference>
<keyword evidence="3" id="KW-1185">Reference proteome</keyword>
<protein>
    <submittedName>
        <fullName evidence="2">Ketosteroid isomerase-related protein</fullName>
    </submittedName>
</protein>
<dbReference type="GO" id="GO:0016853">
    <property type="term" value="F:isomerase activity"/>
    <property type="evidence" value="ECO:0007669"/>
    <property type="project" value="UniProtKB-KW"/>
</dbReference>
<dbReference type="Proteomes" id="UP000198688">
    <property type="component" value="Chromosome I"/>
</dbReference>
<reference evidence="2 3" key="1">
    <citation type="submission" date="2016-10" db="EMBL/GenBank/DDBJ databases">
        <authorList>
            <person name="de Groot N.N."/>
        </authorList>
    </citation>
    <scope>NUCLEOTIDE SEQUENCE [LARGE SCALE GENOMIC DNA]</scope>
    <source>
        <strain evidence="2 3">DSM 43941</strain>
    </source>
</reference>
<dbReference type="AlphaFoldDB" id="A0A1H1VUA8"/>
<organism evidence="2 3">
    <name type="scientific">Actinoplanes derwentensis</name>
    <dbReference type="NCBI Taxonomy" id="113562"/>
    <lineage>
        <taxon>Bacteria</taxon>
        <taxon>Bacillati</taxon>
        <taxon>Actinomycetota</taxon>
        <taxon>Actinomycetes</taxon>
        <taxon>Micromonosporales</taxon>
        <taxon>Micromonosporaceae</taxon>
        <taxon>Actinoplanes</taxon>
    </lineage>
</organism>
<gene>
    <name evidence="2" type="ORF">SAMN04489716_1872</name>
</gene>